<reference evidence="1" key="2">
    <citation type="journal article" date="2021" name="PeerJ">
        <title>Extensive microbial diversity within the chicken gut microbiome revealed by metagenomics and culture.</title>
        <authorList>
            <person name="Gilroy R."/>
            <person name="Ravi A."/>
            <person name="Getino M."/>
            <person name="Pursley I."/>
            <person name="Horton D.L."/>
            <person name="Alikhan N.F."/>
            <person name="Baker D."/>
            <person name="Gharbi K."/>
            <person name="Hall N."/>
            <person name="Watson M."/>
            <person name="Adriaenssens E.M."/>
            <person name="Foster-Nyarko E."/>
            <person name="Jarju S."/>
            <person name="Secka A."/>
            <person name="Antonio M."/>
            <person name="Oren A."/>
            <person name="Chaudhuri R.R."/>
            <person name="La Ragione R."/>
            <person name="Hildebrand F."/>
            <person name="Pallen M.J."/>
        </authorList>
    </citation>
    <scope>NUCLEOTIDE SEQUENCE</scope>
    <source>
        <strain evidence="1">ChiGjej1B1-24693</strain>
    </source>
</reference>
<gene>
    <name evidence="1" type="ORF">IAA98_02895</name>
</gene>
<protein>
    <submittedName>
        <fullName evidence="1">Uncharacterized protein</fullName>
    </submittedName>
</protein>
<proteinExistence type="predicted"/>
<sequence length="353" mass="39179">MPDVDPLHRNFDPLKRNADRAERLHQWFTAEIVDGYAARRDRAWSWDHTGEAAYLASVAERRAEWAALLNPPHLTPLDEVRVSAAQVPGGHWLEVPVHSHLSAEGVLVVPEGARRLIVMQHGLGSWPERVFGIPDANNGNRGLGADLVRRGYAVLAPLNLSMVDLRNRAQDLARLAGTTMEGLELARCRLLLDAVADLHPEVDTGAAALIGVSWGGMAAQFWTPLEDRFVAAASVAFFNDRLRKMVVEDPEHYGTFAARGEHHAFLPNHLGVFADAELASLICPRPFLVQHGHHDPIGWSPQIEAEFTRTRRHWDELGVGDRVELHIHDGGHEVDKDNLLAWVDRNFPVTGTA</sequence>
<organism evidence="1 2">
    <name type="scientific">Candidatus Avipropionibacterium avicola</name>
    <dbReference type="NCBI Taxonomy" id="2840701"/>
    <lineage>
        <taxon>Bacteria</taxon>
        <taxon>Bacillati</taxon>
        <taxon>Actinomycetota</taxon>
        <taxon>Actinomycetes</taxon>
        <taxon>Propionibacteriales</taxon>
        <taxon>Propionibacteriaceae</taxon>
        <taxon>Propionibacteriaceae incertae sedis</taxon>
        <taxon>Candidatus Avipropionibacterium</taxon>
    </lineage>
</organism>
<dbReference type="Gene3D" id="3.40.50.1820">
    <property type="entry name" value="alpha/beta hydrolase"/>
    <property type="match status" value="1"/>
</dbReference>
<dbReference type="EMBL" id="DVLP01000081">
    <property type="protein sequence ID" value="HIT74509.1"/>
    <property type="molecule type" value="Genomic_DNA"/>
</dbReference>
<dbReference type="Proteomes" id="UP000886842">
    <property type="component" value="Unassembled WGS sequence"/>
</dbReference>
<evidence type="ECO:0000313" key="1">
    <source>
        <dbReference type="EMBL" id="HIT74509.1"/>
    </source>
</evidence>
<comment type="caution">
    <text evidence="1">The sequence shown here is derived from an EMBL/GenBank/DDBJ whole genome shotgun (WGS) entry which is preliminary data.</text>
</comment>
<dbReference type="SUPFAM" id="SSF53474">
    <property type="entry name" value="alpha/beta-Hydrolases"/>
    <property type="match status" value="1"/>
</dbReference>
<reference evidence="1" key="1">
    <citation type="submission" date="2020-10" db="EMBL/GenBank/DDBJ databases">
        <authorList>
            <person name="Gilroy R."/>
        </authorList>
    </citation>
    <scope>NUCLEOTIDE SEQUENCE</scope>
    <source>
        <strain evidence="1">ChiGjej1B1-24693</strain>
    </source>
</reference>
<dbReference type="AlphaFoldDB" id="A0A9D1KKR9"/>
<dbReference type="InterPro" id="IPR029058">
    <property type="entry name" value="AB_hydrolase_fold"/>
</dbReference>
<evidence type="ECO:0000313" key="2">
    <source>
        <dbReference type="Proteomes" id="UP000886842"/>
    </source>
</evidence>
<accession>A0A9D1KKR9</accession>
<name>A0A9D1KKR9_9ACTN</name>